<evidence type="ECO:0000259" key="2">
    <source>
        <dbReference type="Pfam" id="PF13937"/>
    </source>
</evidence>
<dbReference type="Pfam" id="PF13937">
    <property type="entry name" value="DUF4212"/>
    <property type="match status" value="1"/>
</dbReference>
<feature type="domain" description="Sodium symporter small subunit" evidence="2">
    <location>
        <begin position="9"/>
        <end position="86"/>
    </location>
</feature>
<feature type="transmembrane region" description="Helical" evidence="1">
    <location>
        <begin position="52"/>
        <end position="73"/>
    </location>
</feature>
<protein>
    <submittedName>
        <fullName evidence="3">FIG152265: Sodium:solute symporter associated protein</fullName>
    </submittedName>
</protein>
<dbReference type="AlphaFoldDB" id="A0A3B0SYI1"/>
<dbReference type="InterPro" id="IPR019886">
    <property type="entry name" value="Na_symporter_ssu"/>
</dbReference>
<dbReference type="NCBIfam" id="TIGR03647">
    <property type="entry name" value="Na_symport_sm"/>
    <property type="match status" value="1"/>
</dbReference>
<dbReference type="EMBL" id="UOEJ01000123">
    <property type="protein sequence ID" value="VAV99805.1"/>
    <property type="molecule type" value="Genomic_DNA"/>
</dbReference>
<keyword evidence="1" id="KW-0472">Membrane</keyword>
<evidence type="ECO:0000256" key="1">
    <source>
        <dbReference type="SAM" id="Phobius"/>
    </source>
</evidence>
<gene>
    <name evidence="3" type="ORF">MNBD_ALPHA01-1448</name>
</gene>
<proteinExistence type="predicted"/>
<feature type="transmembrane region" description="Helical" evidence="1">
    <location>
        <begin position="21"/>
        <end position="40"/>
    </location>
</feature>
<keyword evidence="1" id="KW-0812">Transmembrane</keyword>
<sequence>MDISKEDNAKAYWRENIRLMLSLLSIWFIVSYGMGILFIDELDKFRFFGFNFGFWMAQQGAIYVFVILIFIYVHKMNRLDLKYGVDEEGDDYVEDEDYYRHDESFIDSISEDDDSKRED</sequence>
<keyword evidence="1" id="KW-1133">Transmembrane helix</keyword>
<name>A0A3B0SYI1_9ZZZZ</name>
<organism evidence="3">
    <name type="scientific">hydrothermal vent metagenome</name>
    <dbReference type="NCBI Taxonomy" id="652676"/>
    <lineage>
        <taxon>unclassified sequences</taxon>
        <taxon>metagenomes</taxon>
        <taxon>ecological metagenomes</taxon>
    </lineage>
</organism>
<reference evidence="3" key="1">
    <citation type="submission" date="2018-06" db="EMBL/GenBank/DDBJ databases">
        <authorList>
            <person name="Zhirakovskaya E."/>
        </authorList>
    </citation>
    <scope>NUCLEOTIDE SEQUENCE</scope>
</reference>
<accession>A0A3B0SYI1</accession>
<evidence type="ECO:0000313" key="3">
    <source>
        <dbReference type="EMBL" id="VAV99805.1"/>
    </source>
</evidence>